<gene>
    <name evidence="2" type="ORF">KDL01_38315</name>
</gene>
<dbReference type="AlphaFoldDB" id="A0A941EVR7"/>
<comment type="caution">
    <text evidence="2">The sequence shown here is derived from an EMBL/GenBank/DDBJ whole genome shotgun (WGS) entry which is preliminary data.</text>
</comment>
<evidence type="ECO:0000313" key="2">
    <source>
        <dbReference type="EMBL" id="MBR7839180.1"/>
    </source>
</evidence>
<keyword evidence="3" id="KW-1185">Reference proteome</keyword>
<proteinExistence type="predicted"/>
<dbReference type="EMBL" id="JAGSOG010000391">
    <property type="protein sequence ID" value="MBR7839180.1"/>
    <property type="molecule type" value="Genomic_DNA"/>
</dbReference>
<keyword evidence="1" id="KW-0812">Transmembrane</keyword>
<feature type="transmembrane region" description="Helical" evidence="1">
    <location>
        <begin position="109"/>
        <end position="128"/>
    </location>
</feature>
<keyword evidence="1" id="KW-0472">Membrane</keyword>
<accession>A0A941EVR7</accession>
<name>A0A941EVR7_9ACTN</name>
<dbReference type="RefSeq" id="WP_212533621.1">
    <property type="nucleotide sequence ID" value="NZ_JAGSOG010000391.1"/>
</dbReference>
<feature type="transmembrane region" description="Helical" evidence="1">
    <location>
        <begin position="56"/>
        <end position="77"/>
    </location>
</feature>
<sequence length="197" mass="21691">MGGQAAPDSGKIRSITSAPWRMTGRIWWRQGSAWGEDWRGGETFQAEASYAAASPVGFCFVMAMFGLLAGRMCWLAVRQWRDPGQFGRGTAFMSSGLGPTAADGLVRGFVVYAAQFVCLLLMCACVGLGDPSRQDGGFRWVAVALLVCFTAGFPLLVAITWFNQPRFLVVPYLRHLDRAALRERRQTLRGRRPGVHL</sequence>
<protein>
    <submittedName>
        <fullName evidence="2">Uncharacterized protein</fullName>
    </submittedName>
</protein>
<evidence type="ECO:0000256" key="1">
    <source>
        <dbReference type="SAM" id="Phobius"/>
    </source>
</evidence>
<organism evidence="2 3">
    <name type="scientific">Actinospica durhamensis</name>
    <dbReference type="NCBI Taxonomy" id="1508375"/>
    <lineage>
        <taxon>Bacteria</taxon>
        <taxon>Bacillati</taxon>
        <taxon>Actinomycetota</taxon>
        <taxon>Actinomycetes</taxon>
        <taxon>Catenulisporales</taxon>
        <taxon>Actinospicaceae</taxon>
        <taxon>Actinospica</taxon>
    </lineage>
</organism>
<evidence type="ECO:0000313" key="3">
    <source>
        <dbReference type="Proteomes" id="UP000675781"/>
    </source>
</evidence>
<dbReference type="Proteomes" id="UP000675781">
    <property type="component" value="Unassembled WGS sequence"/>
</dbReference>
<reference evidence="2" key="1">
    <citation type="submission" date="2021-04" db="EMBL/GenBank/DDBJ databases">
        <title>Genome based classification of Actinospica acidithermotolerans sp. nov., an actinobacterium isolated from an Indonesian hot spring.</title>
        <authorList>
            <person name="Kusuma A.B."/>
            <person name="Putra K.E."/>
            <person name="Nafisah S."/>
            <person name="Loh J."/>
            <person name="Nouioui I."/>
            <person name="Goodfellow M."/>
        </authorList>
    </citation>
    <scope>NUCLEOTIDE SEQUENCE</scope>
    <source>
        <strain evidence="2">CSCA 57</strain>
    </source>
</reference>
<feature type="transmembrane region" description="Helical" evidence="1">
    <location>
        <begin position="140"/>
        <end position="162"/>
    </location>
</feature>
<keyword evidence="1" id="KW-1133">Transmembrane helix</keyword>